<protein>
    <submittedName>
        <fullName evidence="10">ATP-binding cassette domain-containing protein</fullName>
    </submittedName>
</protein>
<dbReference type="InterPro" id="IPR017871">
    <property type="entry name" value="ABC_transporter-like_CS"/>
</dbReference>
<feature type="transmembrane region" description="Helical" evidence="7">
    <location>
        <begin position="154"/>
        <end position="175"/>
    </location>
</feature>
<feature type="transmembrane region" description="Helical" evidence="7">
    <location>
        <begin position="263"/>
        <end position="284"/>
    </location>
</feature>
<keyword evidence="11" id="KW-1185">Reference proteome</keyword>
<keyword evidence="6 7" id="KW-0472">Membrane</keyword>
<feature type="domain" description="ABC transmembrane type-1" evidence="9">
    <location>
        <begin position="25"/>
        <end position="299"/>
    </location>
</feature>
<dbReference type="Pfam" id="PF00005">
    <property type="entry name" value="ABC_tran"/>
    <property type="match status" value="1"/>
</dbReference>
<dbReference type="InterPro" id="IPR039421">
    <property type="entry name" value="Type_1_exporter"/>
</dbReference>
<dbReference type="PANTHER" id="PTHR24221">
    <property type="entry name" value="ATP-BINDING CASSETTE SUB-FAMILY B"/>
    <property type="match status" value="1"/>
</dbReference>
<feature type="domain" description="ABC transporter" evidence="8">
    <location>
        <begin position="329"/>
        <end position="512"/>
    </location>
</feature>
<evidence type="ECO:0000256" key="1">
    <source>
        <dbReference type="ARBA" id="ARBA00004651"/>
    </source>
</evidence>
<dbReference type="RefSeq" id="WP_253578973.1">
    <property type="nucleotide sequence ID" value="NZ_JAMFTQ010000015.1"/>
</dbReference>
<evidence type="ECO:0000313" key="10">
    <source>
        <dbReference type="EMBL" id="MCP1388402.1"/>
    </source>
</evidence>
<dbReference type="GO" id="GO:0005524">
    <property type="term" value="F:ATP binding"/>
    <property type="evidence" value="ECO:0007669"/>
    <property type="project" value="UniProtKB-KW"/>
</dbReference>
<dbReference type="PROSITE" id="PS50893">
    <property type="entry name" value="ABC_TRANSPORTER_2"/>
    <property type="match status" value="1"/>
</dbReference>
<feature type="transmembrane region" description="Helical" evidence="7">
    <location>
        <begin position="233"/>
        <end position="257"/>
    </location>
</feature>
<name>A0ABT1G3N9_9CORY</name>
<evidence type="ECO:0000259" key="9">
    <source>
        <dbReference type="PROSITE" id="PS50929"/>
    </source>
</evidence>
<keyword evidence="3" id="KW-0547">Nucleotide-binding</keyword>
<organism evidence="10 11">
    <name type="scientific">Corynebacterium stercoris</name>
    <dbReference type="NCBI Taxonomy" id="2943490"/>
    <lineage>
        <taxon>Bacteria</taxon>
        <taxon>Bacillati</taxon>
        <taxon>Actinomycetota</taxon>
        <taxon>Actinomycetes</taxon>
        <taxon>Mycobacteriales</taxon>
        <taxon>Corynebacteriaceae</taxon>
        <taxon>Corynebacterium</taxon>
    </lineage>
</organism>
<proteinExistence type="predicted"/>
<evidence type="ECO:0000256" key="2">
    <source>
        <dbReference type="ARBA" id="ARBA00022692"/>
    </source>
</evidence>
<dbReference type="InterPro" id="IPR036640">
    <property type="entry name" value="ABC1_TM_sf"/>
</dbReference>
<keyword evidence="5 7" id="KW-1133">Transmembrane helix</keyword>
<gene>
    <name evidence="10" type="ORF">M5J20_09445</name>
</gene>
<dbReference type="InterPro" id="IPR027417">
    <property type="entry name" value="P-loop_NTPase"/>
</dbReference>
<accession>A0ABT1G3N9</accession>
<comment type="subcellular location">
    <subcellularLocation>
        <location evidence="1">Cell membrane</location>
        <topology evidence="1">Multi-pass membrane protein</topology>
    </subcellularLocation>
</comment>
<dbReference type="PROSITE" id="PS50929">
    <property type="entry name" value="ABC_TM1F"/>
    <property type="match status" value="1"/>
</dbReference>
<dbReference type="PANTHER" id="PTHR24221:SF590">
    <property type="entry name" value="COMPONENT LINKED WITH THE ASSEMBLY OF CYTOCHROME' TRANSPORT TRANSMEMBRANE ATP-BINDING PROTEIN ABC TRANSPORTER CYDD-RELATED"/>
    <property type="match status" value="1"/>
</dbReference>
<dbReference type="CDD" id="cd18584">
    <property type="entry name" value="ABC_6TM_AarD_CydD"/>
    <property type="match status" value="1"/>
</dbReference>
<dbReference type="InterPro" id="IPR003439">
    <property type="entry name" value="ABC_transporter-like_ATP-bd"/>
</dbReference>
<evidence type="ECO:0000313" key="11">
    <source>
        <dbReference type="Proteomes" id="UP001204000"/>
    </source>
</evidence>
<sequence>MASPIDPRLIRLVPPVRGFIVRTGVAQALESALVIARGVCIGTVAAKVVTGDAVGFLPYLVIPVVLLHGLVAWAATRGANRSVGAVIDELREQAMAALTTRDPREVEERAGYWRHVLTKGLGDFRPYLTEFLPALVATCVGTPLALAVVFSYDWVSGLICVLTLPLIPFFMVLIGKLTADHTRRRLEVTAGLGTQLADLLAGAPTLRAMHTTERPARQIRESGARHEGATMGVLRLAFLSSFALEFLATLSVAVVAVSIGLRLVVGEIALLPGLVVLIIVPEVFNPVRRIGASYHAAADGLEAADAVLSLIDADPPVAGSYLRSGAPGVRAEGLSVSGRDGTRPKNLSFHAQPGTLTVLTGANGSGKSTALLAVLGTLPDSAVTGTITIGGDIAYLPARPAVAAGTVAENLALMGTAPAGELAALPGLPLDHRVAADGSGISAGQRQRVGLARVLAASASVVLLDEPTAHLSPELAADVIGRLRTLADEGRTVLVASHDHRVVAAADEVVAL</sequence>
<dbReference type="SMART" id="SM00382">
    <property type="entry name" value="AAA"/>
    <property type="match status" value="1"/>
</dbReference>
<dbReference type="Gene3D" id="3.40.50.300">
    <property type="entry name" value="P-loop containing nucleotide triphosphate hydrolases"/>
    <property type="match status" value="1"/>
</dbReference>
<evidence type="ECO:0000256" key="3">
    <source>
        <dbReference type="ARBA" id="ARBA00022741"/>
    </source>
</evidence>
<keyword evidence="2 7" id="KW-0812">Transmembrane</keyword>
<dbReference type="Gene3D" id="1.20.1560.10">
    <property type="entry name" value="ABC transporter type 1, transmembrane domain"/>
    <property type="match status" value="1"/>
</dbReference>
<reference evidence="10" key="1">
    <citation type="submission" date="2022-05" db="EMBL/GenBank/DDBJ databases">
        <title>Corynebacterium sp. TA-R-1 sp. nov., isolated from human feces.</title>
        <authorList>
            <person name="Shamsuzzaman M."/>
            <person name="Dahal R.H."/>
        </authorList>
    </citation>
    <scope>NUCLEOTIDE SEQUENCE</scope>
    <source>
        <strain evidence="10">TA-R-1</strain>
    </source>
</reference>
<dbReference type="InterPro" id="IPR011527">
    <property type="entry name" value="ABC1_TM_dom"/>
</dbReference>
<evidence type="ECO:0000256" key="5">
    <source>
        <dbReference type="ARBA" id="ARBA00022989"/>
    </source>
</evidence>
<dbReference type="SUPFAM" id="SSF90123">
    <property type="entry name" value="ABC transporter transmembrane region"/>
    <property type="match status" value="1"/>
</dbReference>
<dbReference type="EMBL" id="JAMFTQ010000015">
    <property type="protein sequence ID" value="MCP1388402.1"/>
    <property type="molecule type" value="Genomic_DNA"/>
</dbReference>
<comment type="caution">
    <text evidence="10">The sequence shown here is derived from an EMBL/GenBank/DDBJ whole genome shotgun (WGS) entry which is preliminary data.</text>
</comment>
<evidence type="ECO:0000256" key="6">
    <source>
        <dbReference type="ARBA" id="ARBA00023136"/>
    </source>
</evidence>
<dbReference type="Proteomes" id="UP001204000">
    <property type="component" value="Unassembled WGS sequence"/>
</dbReference>
<feature type="transmembrane region" description="Helical" evidence="7">
    <location>
        <begin position="56"/>
        <end position="75"/>
    </location>
</feature>
<keyword evidence="4 10" id="KW-0067">ATP-binding</keyword>
<feature type="transmembrane region" description="Helical" evidence="7">
    <location>
        <begin position="127"/>
        <end position="148"/>
    </location>
</feature>
<evidence type="ECO:0000256" key="7">
    <source>
        <dbReference type="SAM" id="Phobius"/>
    </source>
</evidence>
<evidence type="ECO:0000259" key="8">
    <source>
        <dbReference type="PROSITE" id="PS50893"/>
    </source>
</evidence>
<dbReference type="SUPFAM" id="SSF52540">
    <property type="entry name" value="P-loop containing nucleoside triphosphate hydrolases"/>
    <property type="match status" value="1"/>
</dbReference>
<dbReference type="Pfam" id="PF00664">
    <property type="entry name" value="ABC_membrane"/>
    <property type="match status" value="1"/>
</dbReference>
<evidence type="ECO:0000256" key="4">
    <source>
        <dbReference type="ARBA" id="ARBA00022840"/>
    </source>
</evidence>
<dbReference type="PROSITE" id="PS00211">
    <property type="entry name" value="ABC_TRANSPORTER_1"/>
    <property type="match status" value="1"/>
</dbReference>
<dbReference type="InterPro" id="IPR003593">
    <property type="entry name" value="AAA+_ATPase"/>
</dbReference>